<dbReference type="InterPro" id="IPR018200">
    <property type="entry name" value="USP_CS"/>
</dbReference>
<feature type="compositionally biased region" description="Low complexity" evidence="10">
    <location>
        <begin position="1923"/>
        <end position="1934"/>
    </location>
</feature>
<evidence type="ECO:0000256" key="9">
    <source>
        <dbReference type="SAM" id="Coils"/>
    </source>
</evidence>
<dbReference type="SUPFAM" id="SSF143791">
    <property type="entry name" value="DUSP-like"/>
    <property type="match status" value="1"/>
</dbReference>
<dbReference type="InterPro" id="IPR001394">
    <property type="entry name" value="Peptidase_C19_UCH"/>
</dbReference>
<dbReference type="PANTHER" id="PTHR21646">
    <property type="entry name" value="UBIQUITIN CARBOXYL-TERMINAL HYDROLASE"/>
    <property type="match status" value="1"/>
</dbReference>
<dbReference type="EC" id="3.4.19.12" evidence="3"/>
<dbReference type="OMA" id="VVSWKWW"/>
<feature type="compositionally biased region" description="Low complexity" evidence="10">
    <location>
        <begin position="689"/>
        <end position="702"/>
    </location>
</feature>
<dbReference type="SUPFAM" id="SSF47473">
    <property type="entry name" value="EF-hand"/>
    <property type="match status" value="1"/>
</dbReference>
<comment type="caution">
    <text evidence="14">The sequence shown here is derived from an EMBL/GenBank/DDBJ whole genome shotgun (WGS) entry which is preliminary data.</text>
</comment>
<dbReference type="InterPro" id="IPR011992">
    <property type="entry name" value="EF-hand-dom_pair"/>
</dbReference>
<evidence type="ECO:0000256" key="5">
    <source>
        <dbReference type="ARBA" id="ARBA00022786"/>
    </source>
</evidence>
<feature type="coiled-coil region" evidence="9">
    <location>
        <begin position="1344"/>
        <end position="1371"/>
    </location>
</feature>
<dbReference type="PROSITE" id="PS50222">
    <property type="entry name" value="EF_HAND_2"/>
    <property type="match status" value="1"/>
</dbReference>
<comment type="similarity">
    <text evidence="2">Belongs to the peptidase C19 family.</text>
</comment>
<feature type="compositionally biased region" description="Polar residues" evidence="10">
    <location>
        <begin position="1011"/>
        <end position="1025"/>
    </location>
</feature>
<dbReference type="Pfam" id="PF06337">
    <property type="entry name" value="DUSP"/>
    <property type="match status" value="1"/>
</dbReference>
<feature type="region of interest" description="Disordered" evidence="10">
    <location>
        <begin position="1914"/>
        <end position="1935"/>
    </location>
</feature>
<feature type="region of interest" description="Disordered" evidence="10">
    <location>
        <begin position="525"/>
        <end position="546"/>
    </location>
</feature>
<evidence type="ECO:0000256" key="8">
    <source>
        <dbReference type="ARBA" id="ARBA00022837"/>
    </source>
</evidence>
<keyword evidence="15" id="KW-1185">Reference proteome</keyword>
<dbReference type="InterPro" id="IPR018247">
    <property type="entry name" value="EF_Hand_1_Ca_BS"/>
</dbReference>
<dbReference type="Gene3D" id="1.10.238.10">
    <property type="entry name" value="EF-hand"/>
    <property type="match status" value="1"/>
</dbReference>
<name>A0A0V0QDE8_PSEPJ</name>
<feature type="domain" description="DUSP" evidence="13">
    <location>
        <begin position="1115"/>
        <end position="1244"/>
    </location>
</feature>
<evidence type="ECO:0000313" key="14">
    <source>
        <dbReference type="EMBL" id="KRX00231.1"/>
    </source>
</evidence>
<evidence type="ECO:0000256" key="1">
    <source>
        <dbReference type="ARBA" id="ARBA00000707"/>
    </source>
</evidence>
<dbReference type="GO" id="GO:0006508">
    <property type="term" value="P:proteolysis"/>
    <property type="evidence" value="ECO:0007669"/>
    <property type="project" value="UniProtKB-KW"/>
</dbReference>
<feature type="compositionally biased region" description="Polar residues" evidence="10">
    <location>
        <begin position="379"/>
        <end position="401"/>
    </location>
</feature>
<evidence type="ECO:0000256" key="6">
    <source>
        <dbReference type="ARBA" id="ARBA00022801"/>
    </source>
</evidence>
<evidence type="ECO:0000256" key="3">
    <source>
        <dbReference type="ARBA" id="ARBA00012759"/>
    </source>
</evidence>
<dbReference type="InterPro" id="IPR006615">
    <property type="entry name" value="Pept_C19_DUSP"/>
</dbReference>
<evidence type="ECO:0000259" key="11">
    <source>
        <dbReference type="PROSITE" id="PS50222"/>
    </source>
</evidence>
<dbReference type="PROSITE" id="PS51283">
    <property type="entry name" value="DUSP"/>
    <property type="match status" value="1"/>
</dbReference>
<dbReference type="PANTHER" id="PTHR21646:SF24">
    <property type="entry name" value="UBIQUITIN CARBOXYL-TERMINAL HYDROLASE"/>
    <property type="match status" value="1"/>
</dbReference>
<feature type="region of interest" description="Disordered" evidence="10">
    <location>
        <begin position="683"/>
        <end position="730"/>
    </location>
</feature>
<feature type="region of interest" description="Disordered" evidence="10">
    <location>
        <begin position="417"/>
        <end position="452"/>
    </location>
</feature>
<evidence type="ECO:0000259" key="13">
    <source>
        <dbReference type="PROSITE" id="PS51283"/>
    </source>
</evidence>
<feature type="region of interest" description="Disordered" evidence="10">
    <location>
        <begin position="2111"/>
        <end position="2149"/>
    </location>
</feature>
<dbReference type="Gene3D" id="3.30.2230.10">
    <property type="entry name" value="DUSP-like"/>
    <property type="match status" value="1"/>
</dbReference>
<feature type="compositionally biased region" description="Polar residues" evidence="10">
    <location>
        <begin position="1083"/>
        <end position="1103"/>
    </location>
</feature>
<feature type="compositionally biased region" description="Polar residues" evidence="10">
    <location>
        <begin position="525"/>
        <end position="534"/>
    </location>
</feature>
<evidence type="ECO:0000259" key="12">
    <source>
        <dbReference type="PROSITE" id="PS50235"/>
    </source>
</evidence>
<gene>
    <name evidence="14" type="ORF">PPERSA_10730</name>
</gene>
<dbReference type="Gene3D" id="3.90.70.10">
    <property type="entry name" value="Cysteine proteinases"/>
    <property type="match status" value="3"/>
</dbReference>
<feature type="compositionally biased region" description="Low complexity" evidence="10">
    <location>
        <begin position="2119"/>
        <end position="2135"/>
    </location>
</feature>
<evidence type="ECO:0000256" key="10">
    <source>
        <dbReference type="SAM" id="MobiDB-lite"/>
    </source>
</evidence>
<feature type="region of interest" description="Disordered" evidence="10">
    <location>
        <begin position="1631"/>
        <end position="1702"/>
    </location>
</feature>
<feature type="coiled-coil region" evidence="9">
    <location>
        <begin position="128"/>
        <end position="167"/>
    </location>
</feature>
<dbReference type="InterPro" id="IPR050185">
    <property type="entry name" value="Ub_carboxyl-term_hydrolase"/>
</dbReference>
<dbReference type="CDD" id="cd00051">
    <property type="entry name" value="EFh"/>
    <property type="match status" value="1"/>
</dbReference>
<dbReference type="Pfam" id="PF00443">
    <property type="entry name" value="UCH"/>
    <property type="match status" value="2"/>
</dbReference>
<comment type="catalytic activity">
    <reaction evidence="1">
        <text>Thiol-dependent hydrolysis of ester, thioester, amide, peptide and isopeptide bonds formed by the C-terminal Gly of ubiquitin (a 76-residue protein attached to proteins as an intracellular targeting signal).</text>
        <dbReference type="EC" id="3.4.19.12"/>
    </reaction>
</comment>
<dbReference type="Proteomes" id="UP000054937">
    <property type="component" value="Unassembled WGS sequence"/>
</dbReference>
<dbReference type="OrthoDB" id="313176at2759"/>
<keyword evidence="9" id="KW-0175">Coiled coil</keyword>
<keyword evidence="4" id="KW-0645">Protease</keyword>
<feature type="compositionally biased region" description="Low complexity" evidence="10">
    <location>
        <begin position="1109"/>
        <end position="1123"/>
    </location>
</feature>
<dbReference type="GO" id="GO:0016579">
    <property type="term" value="P:protein deubiquitination"/>
    <property type="evidence" value="ECO:0007669"/>
    <property type="project" value="InterPro"/>
</dbReference>
<evidence type="ECO:0000256" key="7">
    <source>
        <dbReference type="ARBA" id="ARBA00022807"/>
    </source>
</evidence>
<dbReference type="PROSITE" id="PS00018">
    <property type="entry name" value="EF_HAND_1"/>
    <property type="match status" value="1"/>
</dbReference>
<feature type="compositionally biased region" description="Low complexity" evidence="10">
    <location>
        <begin position="717"/>
        <end position="730"/>
    </location>
</feature>
<dbReference type="PROSITE" id="PS00973">
    <property type="entry name" value="USP_2"/>
    <property type="match status" value="1"/>
</dbReference>
<dbReference type="InParanoid" id="A0A0V0QDE8"/>
<evidence type="ECO:0000256" key="2">
    <source>
        <dbReference type="ARBA" id="ARBA00009085"/>
    </source>
</evidence>
<sequence>MIVQFKQRFKNATSSFQLGIERKDLQIIFKDLDILPKEVMDNVFHFFDIDKSGRIDFREFCQALSILFHSGRNFQNELIFYIFDLDNDMLWNKSELRLFLKHCHQYIFQDEKNKSYEAIDETGLNQIEDNKNSEIEKLNMNKKKKNLEKQKEKKKEFNSQILELENASMFKEWALYNFNTQKFLEMFELVPNPLREREMIRQIMKNYNEQPYMNNMIKHQNLHSIKPEKKQKIQHTNQNSNQNQMDKLKKDKFYVVSWKWWWLWKYYINKQYKQITQEKMQLQKKEVQNKVKSHIQIEEDIKNEQKKSNRSSNVSLVDMELNTIPSERKNSPSIVMKMDTILKFQLNNDMGFVTPPGELMKNTLESHNLYLNEFKNQNLKQQASKNQEQSQAKTQTQPQNPNKEKIIDFLDEISEKSVKHQNQQEEEEKEEKYNPKSKNNLSPHTPTKIDDTNIVEQNNENIHKQKINSNPNNNIDNHFYFGVDKPISQLHLKNQSVQQRELKKPIQIIDEPDINQLTIKKINISDSQAENQEQSDLRQKPNSGEILKPTKEYSLENWQIPSDHNENVNQMPIITEAKASLRESVLKNNIIKSQNNLQQQQLQNNSLIDQNNQFSEIKMEKKANQLQSQNYLQQTPGQQFQYNNIYLDFSNTNSNDKNENSKEVNQQNLNEIYKNDLNQKQNDLDQKKQNQSQSKQSLQSNSEKQRLNNHPGDINENPNKQEQDQTQQNNQNKEIIQQNSEIIHNIHSLQSDLNINTSATNNFIHQSSLIRTQSPKISIETMKQHFEKGQDKLYQNKMNDINEQEIDSGDNLMLSGELNEESYLPNQPNPSHQEIFHNNNLNSKNYNQEQLHNQQINFIQSKHLNQIDKNLVKNKLNQNNTYQKKRDLDKLKNQTDIQKQEKYDQNFEQQNPNVKQQKQNKKKYYDLQSSPSNKHKMSYNLTQDFNELNQYDIEQKQIAGNGVENQNKKTQILKQEQTNLNQEFEQIHKTQNQEQQQQNQQQKDKLQDQNTMQTSIQKQDQQNTQPIQYSQDLKTSPVKINSLTQIQAQTEANQNTNPNNQDDFDYNLSAQNQNNEIEEIISRNNLQKSQITQNQDKGLNQNENKSEQFSKNQNQQLQKQQDQTDVFKSQDFSLFYDKENQKHIYIDQQKMQGYFDTEPDEQDSENKQIETKTFFKPIVQYYETQQQIGERPSTIDSLDIEGEFEGELQLNLMENHDYIILPEAAWQKLYQWYGAEVIFKRKAFRHPKIEKQIIELYPPLLFGYTINQFGEINYESKTQKMVSIRKNFEDVFNKLCKLMKQNFKLVDYVLYIRQLGQDWLKIEDNKQRLLDLQIASGTIVVLVKKSLEEKFQEIQQNKLLMKQNIKQSQDQEVDVTCLEIGDMLDLRHHFANNQWKQVFLVQINQDQYRFHFKKKSYRNDLVIEQNMLPNFIQLPSDNQQTNRRKSSLENLDQEFLPKLLGLANIGNTCFLNTIIQCLVNTPLFREYLLQNHENFTLMKNLLQKKNANQQSKQKKETKYFLMEEVSKLARELSDKKYNDPLNPYQPYSLKKAIDAEMNQFSGYEQHDAQEFFNFFLDFLLEEQNEIIKNQVTAPLNALSLQNQQQQQQQILTKYQSKNSQTDLQQLTLQNQESTTKNQNLLSPDIPSNKTKLNTKISNNPSVTQTNAPQIGQQSQSEQINENQNQNQNQNLPLNQHSSQNNCQTQNSKNFILNNYDQGSIIKDLFVGEFRNKIVCSQCQNVNYKYEDFTTLSIPIPATNLSFYEVTYIERCAGNKIPQPIKYGIQIPKYATLDEFNKAFEKVSGISENNFIFAEVYRHQIHKNSFSLVKNEMLKNLGIRSSDELVFYNMIKNIQQLNDEIQDLVPPGSKNYTSKQSMPQVGQFIDVAIGKNSWTYGQIVDLGFKSKKFKDERKHYNSSNQRYSSGLKKSTSSSSNNINLRQEEKELHIKVHIKKENQVEWYRLNSSLIAPFRTQTVQTQEDAYIVNVVNRRFNVNINSYEKFGTPFLIAMQLRRTWRELQYQIYNQARRYIDFSYLKKKAHTQKQFKSAKNELKSQENMYKNRESCNINITKSHIDKKCQQNRNPIIKQQTFMDFDRKQQLEDEEYYENDNNINEKTKLKNNTIQKNKNQKNSNLPPNPNNRVSAPFTQKNHKGSIDFQMINQMKTLNLNLKEQQQEQIQQPEDILKKSYIDFNDFSCDYSLEEVPLQWNCKLTDTFNISLDWHDSLAFNPDSLFPQLHQSCTDMRKERTQAENQIKLEECLNLFSKEEKVELSCDNCQANKEQTIQTQINKLPNILVMHLKRFYFQKGFLEKLDNFVNIPKKSLSLSPWITEQKQKTQQNNQIYDLYGIVNHIGNGSGGHYTAYVQVKKEDSQNNQKWVQFDDENVTYIDENNLISNKSYMLFYKKREIQSSTLVNLSFRPLNLGQHLK</sequence>
<dbReference type="InterPro" id="IPR002048">
    <property type="entry name" value="EF_hand_dom"/>
</dbReference>
<accession>A0A0V0QDE8</accession>
<organism evidence="14 15">
    <name type="scientific">Pseudocohnilembus persalinus</name>
    <name type="common">Ciliate</name>
    <dbReference type="NCBI Taxonomy" id="266149"/>
    <lineage>
        <taxon>Eukaryota</taxon>
        <taxon>Sar</taxon>
        <taxon>Alveolata</taxon>
        <taxon>Ciliophora</taxon>
        <taxon>Intramacronucleata</taxon>
        <taxon>Oligohymenophorea</taxon>
        <taxon>Scuticociliatia</taxon>
        <taxon>Philasterida</taxon>
        <taxon>Pseudocohnilembidae</taxon>
        <taxon>Pseudocohnilembus</taxon>
    </lineage>
</organism>
<dbReference type="EMBL" id="LDAU01000194">
    <property type="protein sequence ID" value="KRX00231.1"/>
    <property type="molecule type" value="Genomic_DNA"/>
</dbReference>
<feature type="compositionally biased region" description="Low complexity" evidence="10">
    <location>
        <begin position="1668"/>
        <end position="1701"/>
    </location>
</feature>
<dbReference type="SMART" id="SM00054">
    <property type="entry name" value="EFh"/>
    <property type="match status" value="1"/>
</dbReference>
<feature type="compositionally biased region" description="Polar residues" evidence="10">
    <location>
        <begin position="1632"/>
        <end position="1667"/>
    </location>
</feature>
<keyword evidence="7" id="KW-0788">Thiol protease</keyword>
<protein>
    <recommendedName>
        <fullName evidence="3">ubiquitinyl hydrolase 1</fullName>
        <ecNumber evidence="3">3.4.19.12</ecNumber>
    </recommendedName>
</protein>
<dbReference type="InterPro" id="IPR028889">
    <property type="entry name" value="USP"/>
</dbReference>
<reference evidence="14 15" key="1">
    <citation type="journal article" date="2015" name="Sci. Rep.">
        <title>Genome of the facultative scuticociliatosis pathogen Pseudocohnilembus persalinus provides insight into its virulence through horizontal gene transfer.</title>
        <authorList>
            <person name="Xiong J."/>
            <person name="Wang G."/>
            <person name="Cheng J."/>
            <person name="Tian M."/>
            <person name="Pan X."/>
            <person name="Warren A."/>
            <person name="Jiang C."/>
            <person name="Yuan D."/>
            <person name="Miao W."/>
        </authorList>
    </citation>
    <scope>NUCLEOTIDE SEQUENCE [LARGE SCALE GENOMIC DNA]</scope>
    <source>
        <strain evidence="14">36N120E</strain>
    </source>
</reference>
<feature type="domain" description="EF-hand" evidence="11">
    <location>
        <begin position="35"/>
        <end position="70"/>
    </location>
</feature>
<feature type="region of interest" description="Disordered" evidence="10">
    <location>
        <begin position="379"/>
        <end position="403"/>
    </location>
</feature>
<evidence type="ECO:0000313" key="15">
    <source>
        <dbReference type="Proteomes" id="UP000054937"/>
    </source>
</evidence>
<dbReference type="PROSITE" id="PS50235">
    <property type="entry name" value="USP_3"/>
    <property type="match status" value="1"/>
</dbReference>
<keyword evidence="6" id="KW-0378">Hydrolase</keyword>
<feature type="region of interest" description="Disordered" evidence="10">
    <location>
        <begin position="1083"/>
        <end position="1123"/>
    </location>
</feature>
<dbReference type="GO" id="GO:0004843">
    <property type="term" value="F:cysteine-type deubiquitinase activity"/>
    <property type="evidence" value="ECO:0007669"/>
    <property type="project" value="UniProtKB-EC"/>
</dbReference>
<proteinExistence type="inferred from homology"/>
<keyword evidence="5" id="KW-0833">Ubl conjugation pathway</keyword>
<dbReference type="SUPFAM" id="SSF54001">
    <property type="entry name" value="Cysteine proteinases"/>
    <property type="match status" value="1"/>
</dbReference>
<dbReference type="InterPro" id="IPR038765">
    <property type="entry name" value="Papain-like_cys_pep_sf"/>
</dbReference>
<evidence type="ECO:0000256" key="4">
    <source>
        <dbReference type="ARBA" id="ARBA00022670"/>
    </source>
</evidence>
<feature type="domain" description="USP" evidence="12">
    <location>
        <begin position="1460"/>
        <end position="2408"/>
    </location>
</feature>
<dbReference type="GO" id="GO:0005509">
    <property type="term" value="F:calcium ion binding"/>
    <property type="evidence" value="ECO:0007669"/>
    <property type="project" value="InterPro"/>
</dbReference>
<feature type="region of interest" description="Disordered" evidence="10">
    <location>
        <begin position="987"/>
        <end position="1025"/>
    </location>
</feature>
<feature type="region of interest" description="Disordered" evidence="10">
    <location>
        <begin position="902"/>
        <end position="937"/>
    </location>
</feature>
<dbReference type="InterPro" id="IPR035927">
    <property type="entry name" value="DUSP-like_sf"/>
</dbReference>
<feature type="compositionally biased region" description="Low complexity" evidence="10">
    <location>
        <begin position="992"/>
        <end position="1001"/>
    </location>
</feature>
<keyword evidence="8" id="KW-0106">Calcium</keyword>